<name>A0ABW7CH53_9CYAN</name>
<dbReference type="InterPro" id="IPR001296">
    <property type="entry name" value="Glyco_trans_1"/>
</dbReference>
<dbReference type="EC" id="2.4.-.-" evidence="3"/>
<keyword evidence="3" id="KW-0808">Transferase</keyword>
<dbReference type="Gene3D" id="3.40.50.2000">
    <property type="entry name" value="Glycogen Phosphorylase B"/>
    <property type="match status" value="2"/>
</dbReference>
<dbReference type="Proteomes" id="UP001604335">
    <property type="component" value="Unassembled WGS sequence"/>
</dbReference>
<dbReference type="EMBL" id="JAZAQF010000086">
    <property type="protein sequence ID" value="MFG3819151.1"/>
    <property type="molecule type" value="Genomic_DNA"/>
</dbReference>
<dbReference type="Pfam" id="PF00534">
    <property type="entry name" value="Glycos_transf_1"/>
    <property type="match status" value="1"/>
</dbReference>
<protein>
    <submittedName>
        <fullName evidence="3">Glycosyltransferase family 4 protein</fullName>
        <ecNumber evidence="3">2.4.-.-</ecNumber>
    </submittedName>
</protein>
<sequence length="394" mass="43688">MKLLVLASHPVQYHAPVFRCMAQELAARGDELLVVYLSDFSIQGYRDREFGQSIAWDEPLLNGYRSVVLNPNQTKQPKGFWSLRATGFPALLRQEKPDRLLIHSLIYKGAVTAAISAKFRKIPCSLRVETNDQAVPRQGWKSLVRSLVYRLLYGLFDSAVAIGSLNREHLIRHGIPARRIAMAYYCVPDRFADLSPEKKQTIRAKTRAALWLNPERTVLLFSGKLIPKKNPGLILQAIAQLPPALQAQLAVLYLGAGELQPQLEAQAETMPDLAVKFLGFRNQQELPPFYLAADVLILPSNRAGETWGLVINEGLQAGLPFIATEAVGSTVDFGELPAVQTIPIGDATALATAIQQVMGIDRQFDRYATTMEHFSTETVARVIVESLANFQVNS</sequence>
<keyword evidence="4" id="KW-1185">Reference proteome</keyword>
<feature type="domain" description="Glycosyl transferase family 1" evidence="1">
    <location>
        <begin position="205"/>
        <end position="357"/>
    </location>
</feature>
<dbReference type="GO" id="GO:0016757">
    <property type="term" value="F:glycosyltransferase activity"/>
    <property type="evidence" value="ECO:0007669"/>
    <property type="project" value="UniProtKB-KW"/>
</dbReference>
<dbReference type="InterPro" id="IPR028098">
    <property type="entry name" value="Glyco_trans_4-like_N"/>
</dbReference>
<dbReference type="SUPFAM" id="SSF53756">
    <property type="entry name" value="UDP-Glycosyltransferase/glycogen phosphorylase"/>
    <property type="match status" value="1"/>
</dbReference>
<dbReference type="InterPro" id="IPR050194">
    <property type="entry name" value="Glycosyltransferase_grp1"/>
</dbReference>
<reference evidence="4" key="1">
    <citation type="journal article" date="2024" name="Algal Res.">
        <title>Biochemical, toxicological and genomic investigation of a high-biomass producing Limnothrix strain isolated from Italian shallow drinking water reservoir.</title>
        <authorList>
            <person name="Simonazzi M."/>
            <person name="Shishido T.K."/>
            <person name="Delbaje E."/>
            <person name="Wahlsten M."/>
            <person name="Fewer D.P."/>
            <person name="Sivonen K."/>
            <person name="Pezzolesi L."/>
            <person name="Pistocchi R."/>
        </authorList>
    </citation>
    <scope>NUCLEOTIDE SEQUENCE [LARGE SCALE GENOMIC DNA]</scope>
    <source>
        <strain evidence="4">LRLZ20PSL1</strain>
    </source>
</reference>
<keyword evidence="3" id="KW-0328">Glycosyltransferase</keyword>
<dbReference type="RefSeq" id="WP_190528406.1">
    <property type="nucleotide sequence ID" value="NZ_JAZAQF010000086.1"/>
</dbReference>
<evidence type="ECO:0000313" key="3">
    <source>
        <dbReference type="EMBL" id="MFG3819151.1"/>
    </source>
</evidence>
<evidence type="ECO:0000259" key="1">
    <source>
        <dbReference type="Pfam" id="PF00534"/>
    </source>
</evidence>
<gene>
    <name evidence="3" type="ORF">VPK24_16020</name>
</gene>
<dbReference type="PANTHER" id="PTHR45947:SF3">
    <property type="entry name" value="SULFOQUINOVOSYL TRANSFERASE SQD2"/>
    <property type="match status" value="1"/>
</dbReference>
<evidence type="ECO:0000259" key="2">
    <source>
        <dbReference type="Pfam" id="PF13579"/>
    </source>
</evidence>
<dbReference type="CDD" id="cd03801">
    <property type="entry name" value="GT4_PimA-like"/>
    <property type="match status" value="1"/>
</dbReference>
<evidence type="ECO:0000313" key="4">
    <source>
        <dbReference type="Proteomes" id="UP001604335"/>
    </source>
</evidence>
<accession>A0ABW7CH53</accession>
<proteinExistence type="predicted"/>
<dbReference type="PANTHER" id="PTHR45947">
    <property type="entry name" value="SULFOQUINOVOSYL TRANSFERASE SQD2"/>
    <property type="match status" value="1"/>
</dbReference>
<dbReference type="Pfam" id="PF13579">
    <property type="entry name" value="Glyco_trans_4_4"/>
    <property type="match status" value="1"/>
</dbReference>
<comment type="caution">
    <text evidence="3">The sequence shown here is derived from an EMBL/GenBank/DDBJ whole genome shotgun (WGS) entry which is preliminary data.</text>
</comment>
<feature type="domain" description="Glycosyltransferase subfamily 4-like N-terminal" evidence="2">
    <location>
        <begin position="17"/>
        <end position="183"/>
    </location>
</feature>
<organism evidence="3 4">
    <name type="scientific">Limnothrix redekei LRLZ20PSL1</name>
    <dbReference type="NCBI Taxonomy" id="3112953"/>
    <lineage>
        <taxon>Bacteria</taxon>
        <taxon>Bacillati</taxon>
        <taxon>Cyanobacteriota</taxon>
        <taxon>Cyanophyceae</taxon>
        <taxon>Pseudanabaenales</taxon>
        <taxon>Pseudanabaenaceae</taxon>
        <taxon>Limnothrix</taxon>
    </lineage>
</organism>